<sequence>MGATGPNCSLSQWHPASCQSLNKLLLEQGLHHSLISKVTKKRRLLKDQVAGIPRVQYMGNLSSSVMLSPAGTISPTAPPTALTKIQTQISALKTILLFTIAGLWVTMANSTSLLKRGALNGRVHLTFGDTRIFGGESFNIFFVRLPLKALMWYCDGDAPRFYNRCVSNYMQPLCPWLLASAEGSIW</sequence>
<name>A0ABP1BXK7_9BRYO</name>
<evidence type="ECO:0000313" key="2">
    <source>
        <dbReference type="Proteomes" id="UP001497522"/>
    </source>
</evidence>
<accession>A0ABP1BXK7</accession>
<gene>
    <name evidence="1" type="ORF">CSSPJE1EN2_LOCUS22556</name>
</gene>
<protein>
    <submittedName>
        <fullName evidence="1">Uncharacterized protein</fullName>
    </submittedName>
</protein>
<reference evidence="1" key="1">
    <citation type="submission" date="2024-03" db="EMBL/GenBank/DDBJ databases">
        <authorList>
            <consortium name="ELIXIR-Norway"/>
            <consortium name="Elixir Norway"/>
        </authorList>
    </citation>
    <scope>NUCLEOTIDE SEQUENCE</scope>
</reference>
<evidence type="ECO:0000313" key="1">
    <source>
        <dbReference type="EMBL" id="CAK9881157.1"/>
    </source>
</evidence>
<keyword evidence="2" id="KW-1185">Reference proteome</keyword>
<proteinExistence type="predicted"/>
<dbReference type="EMBL" id="OZ023709">
    <property type="protein sequence ID" value="CAK9881157.1"/>
    <property type="molecule type" value="Genomic_DNA"/>
</dbReference>
<organism evidence="1 2">
    <name type="scientific">Sphagnum jensenii</name>
    <dbReference type="NCBI Taxonomy" id="128206"/>
    <lineage>
        <taxon>Eukaryota</taxon>
        <taxon>Viridiplantae</taxon>
        <taxon>Streptophyta</taxon>
        <taxon>Embryophyta</taxon>
        <taxon>Bryophyta</taxon>
        <taxon>Sphagnophytina</taxon>
        <taxon>Sphagnopsida</taxon>
        <taxon>Sphagnales</taxon>
        <taxon>Sphagnaceae</taxon>
        <taxon>Sphagnum</taxon>
    </lineage>
</organism>
<dbReference type="Proteomes" id="UP001497522">
    <property type="component" value="Chromosome 8"/>
</dbReference>